<dbReference type="PANTHER" id="PTHR20857:SF15">
    <property type="entry name" value="THIAMINE-PHOSPHATE SYNTHASE"/>
    <property type="match status" value="1"/>
</dbReference>
<comment type="catalytic activity">
    <reaction evidence="9">
        <text>2-(2-carboxy-4-methylthiazol-5-yl)ethyl phosphate + 4-amino-2-methyl-5-(diphosphooxymethyl)pyrimidine + 2 H(+) = thiamine phosphate + CO2 + diphosphate</text>
        <dbReference type="Rhea" id="RHEA:47848"/>
        <dbReference type="ChEBI" id="CHEBI:15378"/>
        <dbReference type="ChEBI" id="CHEBI:16526"/>
        <dbReference type="ChEBI" id="CHEBI:33019"/>
        <dbReference type="ChEBI" id="CHEBI:37575"/>
        <dbReference type="ChEBI" id="CHEBI:57841"/>
        <dbReference type="ChEBI" id="CHEBI:62890"/>
        <dbReference type="EC" id="2.5.1.3"/>
    </reaction>
</comment>
<name>A0A1J5PJZ0_9ZZZZ</name>
<evidence type="ECO:0000256" key="9">
    <source>
        <dbReference type="ARBA" id="ARBA00047851"/>
    </source>
</evidence>
<evidence type="ECO:0000256" key="4">
    <source>
        <dbReference type="ARBA" id="ARBA00022679"/>
    </source>
</evidence>
<dbReference type="GO" id="GO:0004789">
    <property type="term" value="F:thiamine-phosphate diphosphorylase activity"/>
    <property type="evidence" value="ECO:0007669"/>
    <property type="project" value="UniProtKB-EC"/>
</dbReference>
<gene>
    <name evidence="13" type="primary">thiE_20</name>
    <name evidence="13" type="ORF">GALL_505400</name>
</gene>
<dbReference type="HAMAP" id="MF_00097">
    <property type="entry name" value="TMP_synthase"/>
    <property type="match status" value="1"/>
</dbReference>
<dbReference type="EC" id="2.5.1.3" evidence="3"/>
<keyword evidence="6" id="KW-0460">Magnesium</keyword>
<evidence type="ECO:0000256" key="2">
    <source>
        <dbReference type="ARBA" id="ARBA00005165"/>
    </source>
</evidence>
<evidence type="ECO:0000259" key="12">
    <source>
        <dbReference type="Pfam" id="PF02581"/>
    </source>
</evidence>
<evidence type="ECO:0000256" key="5">
    <source>
        <dbReference type="ARBA" id="ARBA00022723"/>
    </source>
</evidence>
<sequence length="212" mass="21784">MTRDREALRRALRLYLVVGGLDEAALLALVGAALRGGVGCVQLREKNLATRAFVARARALRALLRDAGVPLIINDRLDVALAADADGVHVGQDDVDVDVVRRHMPHAIVGLSVGSLAELDAGIQQRVDYLSPSPLFATRSKPDAGAPLGLPGLREMRARCALPLVAIGGIDRGNAAAVFAAGADGIAVVSAIAGAVDPRAAAAELAAIADVT</sequence>
<dbReference type="EMBL" id="MLJW01005648">
    <property type="protein sequence ID" value="OIQ67876.1"/>
    <property type="molecule type" value="Genomic_DNA"/>
</dbReference>
<keyword evidence="11" id="KW-0472">Membrane</keyword>
<feature type="domain" description="Thiamine phosphate synthase/TenI" evidence="12">
    <location>
        <begin position="14"/>
        <end position="192"/>
    </location>
</feature>
<dbReference type="InterPro" id="IPR034291">
    <property type="entry name" value="TMP_synthase"/>
</dbReference>
<organism evidence="13">
    <name type="scientific">mine drainage metagenome</name>
    <dbReference type="NCBI Taxonomy" id="410659"/>
    <lineage>
        <taxon>unclassified sequences</taxon>
        <taxon>metagenomes</taxon>
        <taxon>ecological metagenomes</taxon>
    </lineage>
</organism>
<evidence type="ECO:0000256" key="3">
    <source>
        <dbReference type="ARBA" id="ARBA00012830"/>
    </source>
</evidence>
<dbReference type="SUPFAM" id="SSF51391">
    <property type="entry name" value="Thiamin phosphate synthase"/>
    <property type="match status" value="1"/>
</dbReference>
<dbReference type="CDD" id="cd00564">
    <property type="entry name" value="TMP_TenI"/>
    <property type="match status" value="1"/>
</dbReference>
<keyword evidence="7" id="KW-0784">Thiamine biosynthesis</keyword>
<feature type="transmembrane region" description="Helical" evidence="11">
    <location>
        <begin position="12"/>
        <end position="34"/>
    </location>
</feature>
<dbReference type="GO" id="GO:0005737">
    <property type="term" value="C:cytoplasm"/>
    <property type="evidence" value="ECO:0007669"/>
    <property type="project" value="TreeGrafter"/>
</dbReference>
<comment type="caution">
    <text evidence="13">The sequence shown here is derived from an EMBL/GenBank/DDBJ whole genome shotgun (WGS) entry which is preliminary data.</text>
</comment>
<dbReference type="InterPro" id="IPR013785">
    <property type="entry name" value="Aldolase_TIM"/>
</dbReference>
<evidence type="ECO:0000313" key="13">
    <source>
        <dbReference type="EMBL" id="OIQ67876.1"/>
    </source>
</evidence>
<comment type="pathway">
    <text evidence="2">Cofactor biosynthesis; thiamine diphosphate biosynthesis; thiamine phosphate from 4-amino-2-methyl-5-diphosphomethylpyrimidine and 4-methyl-5-(2-phosphoethyl)-thiazole: step 1/1.</text>
</comment>
<dbReference type="Pfam" id="PF02581">
    <property type="entry name" value="TMP-TENI"/>
    <property type="match status" value="1"/>
</dbReference>
<dbReference type="GO" id="GO:0009229">
    <property type="term" value="P:thiamine diphosphate biosynthetic process"/>
    <property type="evidence" value="ECO:0007669"/>
    <property type="project" value="UniProtKB-UniPathway"/>
</dbReference>
<comment type="catalytic activity">
    <reaction evidence="10">
        <text>2-[(2R,5Z)-2-carboxy-4-methylthiazol-5(2H)-ylidene]ethyl phosphate + 4-amino-2-methyl-5-(diphosphooxymethyl)pyrimidine + 2 H(+) = thiamine phosphate + CO2 + diphosphate</text>
        <dbReference type="Rhea" id="RHEA:47844"/>
        <dbReference type="ChEBI" id="CHEBI:15378"/>
        <dbReference type="ChEBI" id="CHEBI:16526"/>
        <dbReference type="ChEBI" id="CHEBI:33019"/>
        <dbReference type="ChEBI" id="CHEBI:37575"/>
        <dbReference type="ChEBI" id="CHEBI:57841"/>
        <dbReference type="ChEBI" id="CHEBI:62899"/>
        <dbReference type="EC" id="2.5.1.3"/>
    </reaction>
</comment>
<keyword evidence="11" id="KW-0812">Transmembrane</keyword>
<dbReference type="InterPro" id="IPR036206">
    <property type="entry name" value="ThiamineP_synth_sf"/>
</dbReference>
<accession>A0A1J5PJZ0</accession>
<dbReference type="InterPro" id="IPR022998">
    <property type="entry name" value="ThiamineP_synth_TenI"/>
</dbReference>
<evidence type="ECO:0000256" key="10">
    <source>
        <dbReference type="ARBA" id="ARBA00047883"/>
    </source>
</evidence>
<reference evidence="13" key="1">
    <citation type="submission" date="2016-10" db="EMBL/GenBank/DDBJ databases">
        <title>Sequence of Gallionella enrichment culture.</title>
        <authorList>
            <person name="Poehlein A."/>
            <person name="Muehling M."/>
            <person name="Daniel R."/>
        </authorList>
    </citation>
    <scope>NUCLEOTIDE SEQUENCE</scope>
</reference>
<keyword evidence="5" id="KW-0479">Metal-binding</keyword>
<dbReference type="GO" id="GO:0046872">
    <property type="term" value="F:metal ion binding"/>
    <property type="evidence" value="ECO:0007669"/>
    <property type="project" value="UniProtKB-KW"/>
</dbReference>
<dbReference type="UniPathway" id="UPA00060">
    <property type="reaction ID" value="UER00141"/>
</dbReference>
<keyword evidence="4 13" id="KW-0808">Transferase</keyword>
<evidence type="ECO:0000256" key="6">
    <source>
        <dbReference type="ARBA" id="ARBA00022842"/>
    </source>
</evidence>
<proteinExistence type="inferred from homology"/>
<dbReference type="GO" id="GO:0009228">
    <property type="term" value="P:thiamine biosynthetic process"/>
    <property type="evidence" value="ECO:0007669"/>
    <property type="project" value="UniProtKB-KW"/>
</dbReference>
<evidence type="ECO:0000256" key="1">
    <source>
        <dbReference type="ARBA" id="ARBA00001946"/>
    </source>
</evidence>
<dbReference type="NCBIfam" id="TIGR00693">
    <property type="entry name" value="thiE"/>
    <property type="match status" value="1"/>
</dbReference>
<keyword evidence="11" id="KW-1133">Transmembrane helix</keyword>
<comment type="catalytic activity">
    <reaction evidence="8">
        <text>4-methyl-5-(2-phosphooxyethyl)-thiazole + 4-amino-2-methyl-5-(diphosphooxymethyl)pyrimidine + H(+) = thiamine phosphate + diphosphate</text>
        <dbReference type="Rhea" id="RHEA:22328"/>
        <dbReference type="ChEBI" id="CHEBI:15378"/>
        <dbReference type="ChEBI" id="CHEBI:33019"/>
        <dbReference type="ChEBI" id="CHEBI:37575"/>
        <dbReference type="ChEBI" id="CHEBI:57841"/>
        <dbReference type="ChEBI" id="CHEBI:58296"/>
        <dbReference type="EC" id="2.5.1.3"/>
    </reaction>
</comment>
<comment type="cofactor">
    <cofactor evidence="1">
        <name>Mg(2+)</name>
        <dbReference type="ChEBI" id="CHEBI:18420"/>
    </cofactor>
</comment>
<dbReference type="FunFam" id="3.20.20.70:FF:000096">
    <property type="entry name" value="Thiamine-phosphate synthase"/>
    <property type="match status" value="1"/>
</dbReference>
<protein>
    <recommendedName>
        <fullName evidence="3">thiamine phosphate synthase</fullName>
        <ecNumber evidence="3">2.5.1.3</ecNumber>
    </recommendedName>
</protein>
<dbReference type="Gene3D" id="3.20.20.70">
    <property type="entry name" value="Aldolase class I"/>
    <property type="match status" value="1"/>
</dbReference>
<dbReference type="PANTHER" id="PTHR20857">
    <property type="entry name" value="THIAMINE-PHOSPHATE PYROPHOSPHORYLASE"/>
    <property type="match status" value="1"/>
</dbReference>
<dbReference type="AlphaFoldDB" id="A0A1J5PJZ0"/>
<evidence type="ECO:0000256" key="7">
    <source>
        <dbReference type="ARBA" id="ARBA00022977"/>
    </source>
</evidence>
<evidence type="ECO:0000256" key="8">
    <source>
        <dbReference type="ARBA" id="ARBA00047334"/>
    </source>
</evidence>
<evidence type="ECO:0000256" key="11">
    <source>
        <dbReference type="SAM" id="Phobius"/>
    </source>
</evidence>